<evidence type="ECO:0000313" key="1">
    <source>
        <dbReference type="EMBL" id="KKL59781.1"/>
    </source>
</evidence>
<dbReference type="Pfam" id="PF13489">
    <property type="entry name" value="Methyltransf_23"/>
    <property type="match status" value="1"/>
</dbReference>
<dbReference type="EMBL" id="LAZR01029369">
    <property type="protein sequence ID" value="KKL59781.1"/>
    <property type="molecule type" value="Genomic_DNA"/>
</dbReference>
<evidence type="ECO:0008006" key="2">
    <source>
        <dbReference type="Google" id="ProtNLM"/>
    </source>
</evidence>
<gene>
    <name evidence="1" type="ORF">LCGC14_2211890</name>
</gene>
<dbReference type="InterPro" id="IPR029063">
    <property type="entry name" value="SAM-dependent_MTases_sf"/>
</dbReference>
<organism evidence="1">
    <name type="scientific">marine sediment metagenome</name>
    <dbReference type="NCBI Taxonomy" id="412755"/>
    <lineage>
        <taxon>unclassified sequences</taxon>
        <taxon>metagenomes</taxon>
        <taxon>ecological metagenomes</taxon>
    </lineage>
</organism>
<dbReference type="AlphaFoldDB" id="A0A0F9E136"/>
<accession>A0A0F9E136</accession>
<dbReference type="SUPFAM" id="SSF53335">
    <property type="entry name" value="S-adenosyl-L-methionine-dependent methyltransferases"/>
    <property type="match status" value="1"/>
</dbReference>
<name>A0A0F9E136_9ZZZZ</name>
<sequence>MPISSHAILPYVVSEFEAQKPETILDLGIGNGIFGAMVYNYADIFLGKMPCLIGVEAWGDYKGPLWDCYDHVFVTPIEDYEIMEKWDMIVMLDVLEHWNREDGRKQLARFKAALNPGGVFIVSTPAIFCKQGAYKGNPYEEHKSLWTPEAFDKAGFVPVRKPRLSILGECMLIYKFKQEEK</sequence>
<dbReference type="CDD" id="cd02440">
    <property type="entry name" value="AdoMet_MTases"/>
    <property type="match status" value="1"/>
</dbReference>
<protein>
    <recommendedName>
        <fullName evidence="2">Methyltransferase type 11 domain-containing protein</fullName>
    </recommendedName>
</protein>
<comment type="caution">
    <text evidence="1">The sequence shown here is derived from an EMBL/GenBank/DDBJ whole genome shotgun (WGS) entry which is preliminary data.</text>
</comment>
<dbReference type="Gene3D" id="3.40.50.150">
    <property type="entry name" value="Vaccinia Virus protein VP39"/>
    <property type="match status" value="1"/>
</dbReference>
<proteinExistence type="predicted"/>
<reference evidence="1" key="1">
    <citation type="journal article" date="2015" name="Nature">
        <title>Complex archaea that bridge the gap between prokaryotes and eukaryotes.</title>
        <authorList>
            <person name="Spang A."/>
            <person name="Saw J.H."/>
            <person name="Jorgensen S.L."/>
            <person name="Zaremba-Niedzwiedzka K."/>
            <person name="Martijn J."/>
            <person name="Lind A.E."/>
            <person name="van Eijk R."/>
            <person name="Schleper C."/>
            <person name="Guy L."/>
            <person name="Ettema T.J."/>
        </authorList>
    </citation>
    <scope>NUCLEOTIDE SEQUENCE</scope>
</reference>